<reference evidence="2 3" key="1">
    <citation type="submission" date="2018-06" db="EMBL/GenBank/DDBJ databases">
        <authorList>
            <consortium name="Pathogen Informatics"/>
            <person name="Doyle S."/>
        </authorList>
    </citation>
    <scope>NUCLEOTIDE SEQUENCE [LARGE SCALE GENOMIC DNA]</scope>
    <source>
        <strain evidence="2 3">NCTC11091</strain>
    </source>
</reference>
<dbReference type="RefSeq" id="WP_115254003.1">
    <property type="nucleotide sequence ID" value="NZ_UGQA01000001.1"/>
</dbReference>
<feature type="chain" id="PRO_5016715003" evidence="1">
    <location>
        <begin position="27"/>
        <end position="82"/>
    </location>
</feature>
<feature type="signal peptide" evidence="1">
    <location>
        <begin position="1"/>
        <end position="26"/>
    </location>
</feature>
<accession>A0A378Q1F1</accession>
<organism evidence="2 3">
    <name type="scientific">Faucicola atlantae</name>
    <dbReference type="NCBI Taxonomy" id="34059"/>
    <lineage>
        <taxon>Bacteria</taxon>
        <taxon>Pseudomonadati</taxon>
        <taxon>Pseudomonadota</taxon>
        <taxon>Gammaproteobacteria</taxon>
        <taxon>Moraxellales</taxon>
        <taxon>Moraxellaceae</taxon>
        <taxon>Faucicola</taxon>
    </lineage>
</organism>
<sequence length="82" mass="8762">MASVFGGLKKLAVVLVALASVNTAMAANWVEVAEDNDGDRYYIDWESVKKLSASSSYPSAYLSASNSGQIVRTCSRLKNMPG</sequence>
<gene>
    <name evidence="2" type="ORF">NCTC11091_00410</name>
</gene>
<evidence type="ECO:0000313" key="3">
    <source>
        <dbReference type="Proteomes" id="UP000255193"/>
    </source>
</evidence>
<evidence type="ECO:0000256" key="1">
    <source>
        <dbReference type="SAM" id="SignalP"/>
    </source>
</evidence>
<dbReference type="Proteomes" id="UP000255193">
    <property type="component" value="Unassembled WGS sequence"/>
</dbReference>
<dbReference type="EMBL" id="UGQA01000001">
    <property type="protein sequence ID" value="STY94641.1"/>
    <property type="molecule type" value="Genomic_DNA"/>
</dbReference>
<keyword evidence="1" id="KW-0732">Signal</keyword>
<evidence type="ECO:0000313" key="2">
    <source>
        <dbReference type="EMBL" id="STY94641.1"/>
    </source>
</evidence>
<proteinExistence type="predicted"/>
<dbReference type="AlphaFoldDB" id="A0A378Q1F1"/>
<name>A0A378Q1F1_9GAMM</name>
<protein>
    <submittedName>
        <fullName evidence="2">Uncharacterized protein</fullName>
    </submittedName>
</protein>